<accession>A0A3S4ZX58</accession>
<evidence type="ECO:0000256" key="1">
    <source>
        <dbReference type="SAM" id="SignalP"/>
    </source>
</evidence>
<feature type="signal peptide" evidence="1">
    <location>
        <begin position="1"/>
        <end position="21"/>
    </location>
</feature>
<evidence type="ECO:0000313" key="3">
    <source>
        <dbReference type="Proteomes" id="UP000784294"/>
    </source>
</evidence>
<dbReference type="AlphaFoldDB" id="A0A3S4ZX58"/>
<keyword evidence="1" id="KW-0732">Signal</keyword>
<organism evidence="2 3">
    <name type="scientific">Protopolystoma xenopodis</name>
    <dbReference type="NCBI Taxonomy" id="117903"/>
    <lineage>
        <taxon>Eukaryota</taxon>
        <taxon>Metazoa</taxon>
        <taxon>Spiralia</taxon>
        <taxon>Lophotrochozoa</taxon>
        <taxon>Platyhelminthes</taxon>
        <taxon>Monogenea</taxon>
        <taxon>Polyopisthocotylea</taxon>
        <taxon>Polystomatidea</taxon>
        <taxon>Polystomatidae</taxon>
        <taxon>Protopolystoma</taxon>
    </lineage>
</organism>
<dbReference type="Proteomes" id="UP000784294">
    <property type="component" value="Unassembled WGS sequence"/>
</dbReference>
<name>A0A3S4ZX58_9PLAT</name>
<reference evidence="2" key="1">
    <citation type="submission" date="2018-11" db="EMBL/GenBank/DDBJ databases">
        <authorList>
            <consortium name="Pathogen Informatics"/>
        </authorList>
    </citation>
    <scope>NUCLEOTIDE SEQUENCE</scope>
</reference>
<comment type="caution">
    <text evidence="2">The sequence shown here is derived from an EMBL/GenBank/DDBJ whole genome shotgun (WGS) entry which is preliminary data.</text>
</comment>
<protein>
    <submittedName>
        <fullName evidence="2">Uncharacterized protein</fullName>
    </submittedName>
</protein>
<sequence>MLPVSLAASLLPNWLWRLASEAWWARAIRRLDKTRRLAAKQSPFRQTSSNTTSRIMSNAPQRLISSCRTLDGISEISGTDDGGSQDNQAFEGKLELDPSSYRQLTSLIPTDGSRAFQRVSYLRRPSSPSTEHTIVTSPTVISPSCQQSAELHPPVWVHHHSEIDLCELEKSCEPEVDPQKCSSMLFEKPNSPL</sequence>
<dbReference type="EMBL" id="CAAALY010020260">
    <property type="protein sequence ID" value="VEL14181.1"/>
    <property type="molecule type" value="Genomic_DNA"/>
</dbReference>
<feature type="chain" id="PRO_5018619594" evidence="1">
    <location>
        <begin position="22"/>
        <end position="193"/>
    </location>
</feature>
<gene>
    <name evidence="2" type="ORF">PXEA_LOCUS7621</name>
</gene>
<evidence type="ECO:0000313" key="2">
    <source>
        <dbReference type="EMBL" id="VEL14181.1"/>
    </source>
</evidence>
<proteinExistence type="predicted"/>
<keyword evidence="3" id="KW-1185">Reference proteome</keyword>